<organism evidence="2 3">
    <name type="scientific">Lactuca sativa</name>
    <name type="common">Garden lettuce</name>
    <dbReference type="NCBI Taxonomy" id="4236"/>
    <lineage>
        <taxon>Eukaryota</taxon>
        <taxon>Viridiplantae</taxon>
        <taxon>Streptophyta</taxon>
        <taxon>Embryophyta</taxon>
        <taxon>Tracheophyta</taxon>
        <taxon>Spermatophyta</taxon>
        <taxon>Magnoliopsida</taxon>
        <taxon>eudicotyledons</taxon>
        <taxon>Gunneridae</taxon>
        <taxon>Pentapetalae</taxon>
        <taxon>asterids</taxon>
        <taxon>campanulids</taxon>
        <taxon>Asterales</taxon>
        <taxon>Asteraceae</taxon>
        <taxon>Cichorioideae</taxon>
        <taxon>Cichorieae</taxon>
        <taxon>Lactucinae</taxon>
        <taxon>Lactuca</taxon>
    </lineage>
</organism>
<gene>
    <name evidence="2" type="ORF">LSAT_V11C400223630</name>
</gene>
<reference evidence="2 3" key="1">
    <citation type="journal article" date="2017" name="Nat. Commun.">
        <title>Genome assembly with in vitro proximity ligation data and whole-genome triplication in lettuce.</title>
        <authorList>
            <person name="Reyes-Chin-Wo S."/>
            <person name="Wang Z."/>
            <person name="Yang X."/>
            <person name="Kozik A."/>
            <person name="Arikit S."/>
            <person name="Song C."/>
            <person name="Xia L."/>
            <person name="Froenicke L."/>
            <person name="Lavelle D.O."/>
            <person name="Truco M.J."/>
            <person name="Xia R."/>
            <person name="Zhu S."/>
            <person name="Xu C."/>
            <person name="Xu H."/>
            <person name="Xu X."/>
            <person name="Cox K."/>
            <person name="Korf I."/>
            <person name="Meyers B.C."/>
            <person name="Michelmore R.W."/>
        </authorList>
    </citation>
    <scope>NUCLEOTIDE SEQUENCE [LARGE SCALE GENOMIC DNA]</scope>
    <source>
        <strain evidence="3">cv. Salinas</strain>
        <tissue evidence="2">Seedlings</tissue>
    </source>
</reference>
<feature type="domain" description="FAR1" evidence="1">
    <location>
        <begin position="42"/>
        <end position="124"/>
    </location>
</feature>
<dbReference type="AlphaFoldDB" id="A0A9R1VR92"/>
<evidence type="ECO:0000313" key="3">
    <source>
        <dbReference type="Proteomes" id="UP000235145"/>
    </source>
</evidence>
<protein>
    <recommendedName>
        <fullName evidence="1">FAR1 domain-containing protein</fullName>
    </recommendedName>
</protein>
<keyword evidence="3" id="KW-1185">Reference proteome</keyword>
<dbReference type="InterPro" id="IPR004330">
    <property type="entry name" value="FAR1_DNA_bnd_dom"/>
</dbReference>
<evidence type="ECO:0000259" key="1">
    <source>
        <dbReference type="Pfam" id="PF03101"/>
    </source>
</evidence>
<name>A0A9R1VR92_LACSA</name>
<comment type="caution">
    <text evidence="2">The sequence shown here is derived from an EMBL/GenBank/DDBJ whole genome shotgun (WGS) entry which is preliminary data.</text>
</comment>
<accession>A0A9R1VR92</accession>
<sequence length="269" mass="31813">MSTRCVSKFYKSKVLHDIKPDVSEEFKPTKSMRFKDVLEGVNFYKRYTEKVGFNVRMNTLRKDGNIIKHIYVVCNRMGKPKMNLMEHNIIYRVTKFKAKSIVKRVKETCEYRFDKFQEMHNYELEDTFHFKISTSLSYSDKEFIVWASTMKMGATKAYKLKSTLKYGFEHIKGKAVDYINFNRDMGSIIGFKDTQLIMNKKTDRKNNYLNYSFVFYRYDEKSSLKSNIKHTTVNLEMLCRLTQLFIQIMFVQLAVIDHHKSSVIVGAGL</sequence>
<dbReference type="PANTHER" id="PTHR47718:SF12">
    <property type="entry name" value="PROTEIN FAR1-RELATED SEQUENCE"/>
    <property type="match status" value="1"/>
</dbReference>
<proteinExistence type="predicted"/>
<dbReference type="EMBL" id="NBSK02000004">
    <property type="protein sequence ID" value="KAJ0209457.1"/>
    <property type="molecule type" value="Genomic_DNA"/>
</dbReference>
<dbReference type="PANTHER" id="PTHR47718">
    <property type="entry name" value="OS01G0519700 PROTEIN"/>
    <property type="match status" value="1"/>
</dbReference>
<dbReference type="Pfam" id="PF03101">
    <property type="entry name" value="FAR1"/>
    <property type="match status" value="1"/>
</dbReference>
<dbReference type="Proteomes" id="UP000235145">
    <property type="component" value="Unassembled WGS sequence"/>
</dbReference>
<evidence type="ECO:0000313" key="2">
    <source>
        <dbReference type="EMBL" id="KAJ0209457.1"/>
    </source>
</evidence>